<dbReference type="AlphaFoldDB" id="A0A097R660"/>
<evidence type="ECO:0000259" key="5">
    <source>
        <dbReference type="SMART" id="SM01144"/>
    </source>
</evidence>
<dbReference type="PANTHER" id="PTHR21392">
    <property type="entry name" value="TRNA-URIDINE AMINOCARBOXYPROPYLTRANSFERASE 2"/>
    <property type="match status" value="1"/>
</dbReference>
<accession>A0A097R660</accession>
<keyword evidence="4" id="KW-0819">tRNA processing</keyword>
<sequence length="230" mass="26166">MSPNAVLRLRELRLAKATKPFLTRGGRVTRCQRCLLPETRCLCDTISTQSAKSRFCLMMYDTEPMKPSNTGRLIADILPETAAFQWARTEVDPELLALLNDPNYQPYVVFPGSYAPERAVSVLPQDSLAKPPLFIMLDGTWREATKMFRKSPYLDKFPVFSLETKLESDYTLRESARDEQHCTAEVAAALLDIAGDHEAAQGLQQHFSYFRRQYLLGKPHHREEVAAENI</sequence>
<dbReference type="GO" id="GO:0016432">
    <property type="term" value="F:tRNA-uridine aminocarboxypropyltransferase activity"/>
    <property type="evidence" value="ECO:0007669"/>
    <property type="project" value="UniProtKB-EC"/>
</dbReference>
<keyword evidence="7" id="KW-1185">Reference proteome</keyword>
<dbReference type="Proteomes" id="UP000029986">
    <property type="component" value="Chromosome"/>
</dbReference>
<evidence type="ECO:0000256" key="1">
    <source>
        <dbReference type="ARBA" id="ARBA00012386"/>
    </source>
</evidence>
<protein>
    <recommendedName>
        <fullName evidence="1">tRNA-uridine aminocarboxypropyltransferase</fullName>
        <ecNumber evidence="1">2.5.1.25</ecNumber>
    </recommendedName>
</protein>
<feature type="domain" description="DTW" evidence="5">
    <location>
        <begin position="27"/>
        <end position="219"/>
    </location>
</feature>
<reference evidence="6 7" key="1">
    <citation type="journal article" date="2014" name="Gut Pathog.">
        <title>Gene clusters of Hafnia alvei strain FB1 important in survival and pathogenesis: a draft genome perspective.</title>
        <authorList>
            <person name="Tan J.Y."/>
            <person name="Yin W.F."/>
            <person name="Chan K.G."/>
        </authorList>
    </citation>
    <scope>NUCLEOTIDE SEQUENCE [LARGE SCALE GENOMIC DNA]</scope>
    <source>
        <strain evidence="6 7">FB1</strain>
    </source>
</reference>
<dbReference type="RefSeq" id="WP_025801389.1">
    <property type="nucleotide sequence ID" value="NZ_CP009706.1"/>
</dbReference>
<organism evidence="6 7">
    <name type="scientific">Hafnia alvei FB1</name>
    <dbReference type="NCBI Taxonomy" id="1453496"/>
    <lineage>
        <taxon>Bacteria</taxon>
        <taxon>Pseudomonadati</taxon>
        <taxon>Pseudomonadota</taxon>
        <taxon>Gammaproteobacteria</taxon>
        <taxon>Enterobacterales</taxon>
        <taxon>Hafniaceae</taxon>
        <taxon>Hafnia</taxon>
    </lineage>
</organism>
<keyword evidence="2" id="KW-0808">Transferase</keyword>
<dbReference type="PANTHER" id="PTHR21392:SF1">
    <property type="entry name" value="TRNA-URIDINE AMINOCARBOXYPROPYLTRANSFERASE"/>
    <property type="match status" value="1"/>
</dbReference>
<dbReference type="EC" id="2.5.1.25" evidence="1"/>
<evidence type="ECO:0000256" key="4">
    <source>
        <dbReference type="ARBA" id="ARBA00022694"/>
    </source>
</evidence>
<evidence type="ECO:0000313" key="6">
    <source>
        <dbReference type="EMBL" id="AIU74214.1"/>
    </source>
</evidence>
<name>A0A097R660_HAFAL</name>
<dbReference type="eggNOG" id="COG3148">
    <property type="taxonomic scope" value="Bacteria"/>
</dbReference>
<keyword evidence="3" id="KW-0949">S-adenosyl-L-methionine</keyword>
<dbReference type="OrthoDB" id="370626at2"/>
<dbReference type="GO" id="GO:0008033">
    <property type="term" value="P:tRNA processing"/>
    <property type="evidence" value="ECO:0007669"/>
    <property type="project" value="UniProtKB-KW"/>
</dbReference>
<dbReference type="HOGENOM" id="CLU_066458_1_0_6"/>
<evidence type="ECO:0000256" key="3">
    <source>
        <dbReference type="ARBA" id="ARBA00022691"/>
    </source>
</evidence>
<dbReference type="InterPro" id="IPR039262">
    <property type="entry name" value="DTWD2/TAPT"/>
</dbReference>
<dbReference type="EMBL" id="CP009706">
    <property type="protein sequence ID" value="AIU74214.1"/>
    <property type="molecule type" value="Genomic_DNA"/>
</dbReference>
<dbReference type="SMART" id="SM01144">
    <property type="entry name" value="DTW"/>
    <property type="match status" value="1"/>
</dbReference>
<dbReference type="InterPro" id="IPR005636">
    <property type="entry name" value="DTW"/>
</dbReference>
<evidence type="ECO:0000256" key="2">
    <source>
        <dbReference type="ARBA" id="ARBA00022679"/>
    </source>
</evidence>
<dbReference type="PATRIC" id="fig|1453496.5.peg.3836"/>
<evidence type="ECO:0000313" key="7">
    <source>
        <dbReference type="Proteomes" id="UP000029986"/>
    </source>
</evidence>
<dbReference type="KEGG" id="hav:AT03_18620"/>
<dbReference type="Pfam" id="PF03942">
    <property type="entry name" value="DTW"/>
    <property type="match status" value="1"/>
</dbReference>
<gene>
    <name evidence="6" type="ORF">AT03_18620</name>
</gene>
<proteinExistence type="predicted"/>